<reference evidence="8" key="1">
    <citation type="submission" date="2020-07" db="EMBL/GenBank/DDBJ databases">
        <authorList>
            <person name="Lin J."/>
        </authorList>
    </citation>
    <scope>NUCLEOTIDE SEQUENCE</scope>
</reference>
<dbReference type="PANTHER" id="PTHR13003">
    <property type="entry name" value="NUP107-RELATED"/>
    <property type="match status" value="1"/>
</dbReference>
<protein>
    <recommendedName>
        <fullName evidence="7">Nuclear pore complex protein</fullName>
    </recommendedName>
</protein>
<proteinExistence type="inferred from homology"/>
<dbReference type="Pfam" id="PF04121">
    <property type="entry name" value="Nup84_Nup100"/>
    <property type="match status" value="1"/>
</dbReference>
<dbReference type="InterPro" id="IPR007252">
    <property type="entry name" value="Nup84/Nup107"/>
</dbReference>
<name>A0A6V7NEF5_ANACO</name>
<evidence type="ECO:0000256" key="4">
    <source>
        <dbReference type="ARBA" id="ARBA00023010"/>
    </source>
</evidence>
<comment type="function">
    <text evidence="7">Functions as a component of the nuclear pore complex (NPC).</text>
</comment>
<keyword evidence="5 7" id="KW-0906">Nuclear pore complex</keyword>
<organism evidence="8">
    <name type="scientific">Ananas comosus var. bracteatus</name>
    <name type="common">red pineapple</name>
    <dbReference type="NCBI Taxonomy" id="296719"/>
    <lineage>
        <taxon>Eukaryota</taxon>
        <taxon>Viridiplantae</taxon>
        <taxon>Streptophyta</taxon>
        <taxon>Embryophyta</taxon>
        <taxon>Tracheophyta</taxon>
        <taxon>Spermatophyta</taxon>
        <taxon>Magnoliopsida</taxon>
        <taxon>Liliopsida</taxon>
        <taxon>Poales</taxon>
        <taxon>Bromeliaceae</taxon>
        <taxon>Bromelioideae</taxon>
        <taxon>Ananas</taxon>
    </lineage>
</organism>
<dbReference type="Gene3D" id="1.10.3450.20">
    <property type="match status" value="1"/>
</dbReference>
<dbReference type="EMBL" id="LR862129">
    <property type="protein sequence ID" value="CAD1816979.1"/>
    <property type="molecule type" value="Genomic_DNA"/>
</dbReference>
<evidence type="ECO:0000256" key="1">
    <source>
        <dbReference type="ARBA" id="ARBA00022448"/>
    </source>
</evidence>
<keyword evidence="2" id="KW-0509">mRNA transport</keyword>
<dbReference type="GO" id="GO:0006406">
    <property type="term" value="P:mRNA export from nucleus"/>
    <property type="evidence" value="ECO:0007669"/>
    <property type="project" value="TreeGrafter"/>
</dbReference>
<dbReference type="GO" id="GO:0000973">
    <property type="term" value="P:post-transcriptional tethering of RNA polymerase II gene DNA at nuclear periphery"/>
    <property type="evidence" value="ECO:0007669"/>
    <property type="project" value="TreeGrafter"/>
</dbReference>
<evidence type="ECO:0000256" key="7">
    <source>
        <dbReference type="RuleBase" id="RU365072"/>
    </source>
</evidence>
<keyword evidence="4 7" id="KW-0811">Translocation</keyword>
<gene>
    <name evidence="8" type="ORF">CB5_LOCUS190</name>
</gene>
<keyword evidence="6 7" id="KW-0539">Nucleus</keyword>
<comment type="subunit">
    <text evidence="7">Part of the nuclear pore complex (NPC).</text>
</comment>
<sequence>MSPTTSHQEACQFVTSDHTAQLCLRIVLWLEGLASEDLDSEKKVRGTHVGSYLPSSGVWHRTQRFLKKKNDDPAIVHHLDFDAPTREAAQLLSDDKKQDELLLEDIWTLLRAGRLEEACELCRSAGQAWRAATLCPFGGWTSFLLLKLCIRMERHEHYRQLNWKVALDTNFVFGNGHHIVLQR</sequence>
<keyword evidence="1 7" id="KW-0813">Transport</keyword>
<evidence type="ECO:0000256" key="5">
    <source>
        <dbReference type="ARBA" id="ARBA00023132"/>
    </source>
</evidence>
<comment type="subcellular location">
    <subcellularLocation>
        <location evidence="7">Nucleus</location>
        <location evidence="7">Nuclear pore complex</location>
    </subcellularLocation>
    <subcellularLocation>
        <location evidence="7">Nucleus membrane</location>
    </subcellularLocation>
</comment>
<evidence type="ECO:0000313" key="8">
    <source>
        <dbReference type="EMBL" id="CAD1816979.1"/>
    </source>
</evidence>
<dbReference type="AlphaFoldDB" id="A0A6V7NEF5"/>
<accession>A0A6V7NEF5</accession>
<dbReference type="GO" id="GO:0031080">
    <property type="term" value="C:nuclear pore outer ring"/>
    <property type="evidence" value="ECO:0007669"/>
    <property type="project" value="TreeGrafter"/>
</dbReference>
<keyword evidence="3" id="KW-0653">Protein transport</keyword>
<dbReference type="PANTHER" id="PTHR13003:SF2">
    <property type="entry name" value="NUCLEAR PORE COMPLEX PROTEIN NUP107"/>
    <property type="match status" value="1"/>
</dbReference>
<dbReference type="GO" id="GO:0031965">
    <property type="term" value="C:nuclear membrane"/>
    <property type="evidence" value="ECO:0007669"/>
    <property type="project" value="UniProtKB-SubCell"/>
</dbReference>
<evidence type="ECO:0000256" key="2">
    <source>
        <dbReference type="ARBA" id="ARBA00022816"/>
    </source>
</evidence>
<dbReference type="GO" id="GO:0006606">
    <property type="term" value="P:protein import into nucleus"/>
    <property type="evidence" value="ECO:0007669"/>
    <property type="project" value="TreeGrafter"/>
</dbReference>
<dbReference type="GO" id="GO:0017056">
    <property type="term" value="F:structural constituent of nuclear pore"/>
    <property type="evidence" value="ECO:0007669"/>
    <property type="project" value="UniProtKB-UniRule"/>
</dbReference>
<evidence type="ECO:0000256" key="3">
    <source>
        <dbReference type="ARBA" id="ARBA00022927"/>
    </source>
</evidence>
<evidence type="ECO:0000256" key="6">
    <source>
        <dbReference type="ARBA" id="ARBA00023242"/>
    </source>
</evidence>
<comment type="similarity">
    <text evidence="7">Belongs to the nucleoporin Nup84/Nup107 family.</text>
</comment>
<keyword evidence="7" id="KW-0472">Membrane</keyword>